<proteinExistence type="predicted"/>
<evidence type="ECO:0000256" key="1">
    <source>
        <dbReference type="ARBA" id="ARBA00022603"/>
    </source>
</evidence>
<keyword evidence="7" id="KW-1185">Reference proteome</keyword>
<evidence type="ECO:0000256" key="3">
    <source>
        <dbReference type="ARBA" id="ARBA00022691"/>
    </source>
</evidence>
<dbReference type="Proteomes" id="UP001055439">
    <property type="component" value="Chromosome 8"/>
</dbReference>
<feature type="domain" description="O-methyltransferase C-terminal" evidence="4">
    <location>
        <begin position="139"/>
        <end position="266"/>
    </location>
</feature>
<dbReference type="SUPFAM" id="SSF53335">
    <property type="entry name" value="S-adenosyl-L-methionine-dependent methyltransferases"/>
    <property type="match status" value="2"/>
</dbReference>
<dbReference type="InterPro" id="IPR016461">
    <property type="entry name" value="COMT-like"/>
</dbReference>
<dbReference type="InterPro" id="IPR012967">
    <property type="entry name" value="COMT_dimerisation"/>
</dbReference>
<protein>
    <submittedName>
        <fullName evidence="6">Caffeic acid</fullName>
    </submittedName>
</protein>
<dbReference type="OrthoDB" id="1606438at2759"/>
<feature type="domain" description="O-methyltransferase C-terminal" evidence="4">
    <location>
        <begin position="456"/>
        <end position="661"/>
    </location>
</feature>
<keyword evidence="3" id="KW-0949">S-adenosyl-L-methionine</keyword>
<feature type="domain" description="O-methyltransferase dimerisation" evidence="5">
    <location>
        <begin position="341"/>
        <end position="433"/>
    </location>
</feature>
<accession>A0A9E7H6L7</accession>
<dbReference type="FunFam" id="1.10.10.10:FF:000357">
    <property type="entry name" value="Caffeic acid 3-O-methyltransferase"/>
    <property type="match status" value="2"/>
</dbReference>
<sequence length="679" mass="73576">MGSLKNALQLTPEEDEDACMYAMQLASASILPMTLKAAIELDLLETLVRAGPGAQLSTADVVAQLPTENPQAAVMVDRMLRLLAAYNVVSCTVGTDADGNPSRKYGAAPACKYLTKNEDGVSMAALALMNQDKILMESWYYLKDAVLDGGIPFNKAYGMTAFEYYGADARFNKVFNEGMRNHSTIITKKLVDIYRGFEGVKVLVDVGGGIGATLYMITAKHPHIRGINFDLPHVISEAPPYPGVEHVGGDMFASVPSGDAIFMKGVFNIDLIMLAHNPGGKERTDKEFEGLAKEAGFSGFKASYIFANTWVMEFTKAMGSIKEELQLTPEEDEEACTYAVELAGGPILPMTVMAAAQLGLFEILIKAGPTPKLSAADIAAQMPTQNPQAAVMVDRILRLLAAYNVVRCTVETGADGKPLGKYGPAPVCKYLAKNEDGVSIAALALMNQDKVLMESWYHLKDAVLDGGVPFNKAYGMTAFEYYGADARFNKVFNEGMRNHSTIITKKLLDIYRGFEGVKVLVDVGGGVGGTISMIAAKHPHIKAINFDLPHVISEAPPVAGVEHIGGDMFASVPSGDAILMKWILHDWSDELCVKILRNCWKALPEKGRVILVECVLPVVPEPTGRRRGVFDLDVVMMVQNPGGKERTETEFEGLARDAGFSGFNAAYIYANAWIIELTK</sequence>
<dbReference type="GO" id="GO:0032259">
    <property type="term" value="P:methylation"/>
    <property type="evidence" value="ECO:0007669"/>
    <property type="project" value="UniProtKB-KW"/>
</dbReference>
<dbReference type="GO" id="GO:0046983">
    <property type="term" value="F:protein dimerization activity"/>
    <property type="evidence" value="ECO:0007669"/>
    <property type="project" value="InterPro"/>
</dbReference>
<evidence type="ECO:0000256" key="2">
    <source>
        <dbReference type="ARBA" id="ARBA00022679"/>
    </source>
</evidence>
<dbReference type="Pfam" id="PF08100">
    <property type="entry name" value="Dimerisation"/>
    <property type="match status" value="2"/>
</dbReference>
<dbReference type="Gene3D" id="1.10.10.10">
    <property type="entry name" value="Winged helix-like DNA-binding domain superfamily/Winged helix DNA-binding domain"/>
    <property type="match status" value="2"/>
</dbReference>
<dbReference type="EMBL" id="CP097510">
    <property type="protein sequence ID" value="URE24198.1"/>
    <property type="molecule type" value="Genomic_DNA"/>
</dbReference>
<dbReference type="SUPFAM" id="SSF46785">
    <property type="entry name" value="Winged helix' DNA-binding domain"/>
    <property type="match status" value="2"/>
</dbReference>
<dbReference type="FunFam" id="3.40.50.150:FF:000061">
    <property type="entry name" value="Caffeic acid O-methyltransferase"/>
    <property type="match status" value="1"/>
</dbReference>
<evidence type="ECO:0000259" key="5">
    <source>
        <dbReference type="Pfam" id="PF08100"/>
    </source>
</evidence>
<dbReference type="PROSITE" id="PS51683">
    <property type="entry name" value="SAM_OMT_II"/>
    <property type="match status" value="2"/>
</dbReference>
<evidence type="ECO:0000313" key="7">
    <source>
        <dbReference type="Proteomes" id="UP001055439"/>
    </source>
</evidence>
<dbReference type="PANTHER" id="PTHR11746">
    <property type="entry name" value="O-METHYLTRANSFERASE"/>
    <property type="match status" value="1"/>
</dbReference>
<organism evidence="6 7">
    <name type="scientific">Musa troglodytarum</name>
    <name type="common">fe'i banana</name>
    <dbReference type="NCBI Taxonomy" id="320322"/>
    <lineage>
        <taxon>Eukaryota</taxon>
        <taxon>Viridiplantae</taxon>
        <taxon>Streptophyta</taxon>
        <taxon>Embryophyta</taxon>
        <taxon>Tracheophyta</taxon>
        <taxon>Spermatophyta</taxon>
        <taxon>Magnoliopsida</taxon>
        <taxon>Liliopsida</taxon>
        <taxon>Zingiberales</taxon>
        <taxon>Musaceae</taxon>
        <taxon>Musa</taxon>
    </lineage>
</organism>
<feature type="domain" description="O-methyltransferase dimerisation" evidence="5">
    <location>
        <begin position="23"/>
        <end position="116"/>
    </location>
</feature>
<evidence type="ECO:0000259" key="4">
    <source>
        <dbReference type="Pfam" id="PF00891"/>
    </source>
</evidence>
<dbReference type="InterPro" id="IPR029063">
    <property type="entry name" value="SAM-dependent_MTases_sf"/>
</dbReference>
<dbReference type="Gene3D" id="3.40.50.150">
    <property type="entry name" value="Vaccinia Virus protein VP39"/>
    <property type="match status" value="3"/>
</dbReference>
<gene>
    <name evidence="6" type="ORF">MUK42_12778</name>
</gene>
<dbReference type="InterPro" id="IPR036388">
    <property type="entry name" value="WH-like_DNA-bd_sf"/>
</dbReference>
<evidence type="ECO:0000313" key="6">
    <source>
        <dbReference type="EMBL" id="URE24198.1"/>
    </source>
</evidence>
<dbReference type="AlphaFoldDB" id="A0A9E7H6L7"/>
<dbReference type="GO" id="GO:0008171">
    <property type="term" value="F:O-methyltransferase activity"/>
    <property type="evidence" value="ECO:0007669"/>
    <property type="project" value="InterPro"/>
</dbReference>
<keyword evidence="2" id="KW-0808">Transferase</keyword>
<name>A0A9E7H6L7_9LILI</name>
<dbReference type="InterPro" id="IPR036390">
    <property type="entry name" value="WH_DNA-bd_sf"/>
</dbReference>
<keyword evidence="1" id="KW-0489">Methyltransferase</keyword>
<dbReference type="InterPro" id="IPR001077">
    <property type="entry name" value="COMT_C"/>
</dbReference>
<dbReference type="Pfam" id="PF00891">
    <property type="entry name" value="Methyltransf_2"/>
    <property type="match status" value="2"/>
</dbReference>
<reference evidence="6" key="1">
    <citation type="submission" date="2022-05" db="EMBL/GenBank/DDBJ databases">
        <title>The Musa troglodytarum L. genome provides insights into the mechanism of non-climacteric behaviour and enrichment of carotenoids.</title>
        <authorList>
            <person name="Wang J."/>
        </authorList>
    </citation>
    <scope>NUCLEOTIDE SEQUENCE</scope>
    <source>
        <tissue evidence="6">Leaf</tissue>
    </source>
</reference>